<dbReference type="EMBL" id="GBRH01246981">
    <property type="protein sequence ID" value="JAD50914.1"/>
    <property type="molecule type" value="Transcribed_RNA"/>
</dbReference>
<organism evidence="2">
    <name type="scientific">Arundo donax</name>
    <name type="common">Giant reed</name>
    <name type="synonym">Donax arundinaceus</name>
    <dbReference type="NCBI Taxonomy" id="35708"/>
    <lineage>
        <taxon>Eukaryota</taxon>
        <taxon>Viridiplantae</taxon>
        <taxon>Streptophyta</taxon>
        <taxon>Embryophyta</taxon>
        <taxon>Tracheophyta</taxon>
        <taxon>Spermatophyta</taxon>
        <taxon>Magnoliopsida</taxon>
        <taxon>Liliopsida</taxon>
        <taxon>Poales</taxon>
        <taxon>Poaceae</taxon>
        <taxon>PACMAD clade</taxon>
        <taxon>Arundinoideae</taxon>
        <taxon>Arundineae</taxon>
        <taxon>Arundo</taxon>
    </lineage>
</organism>
<proteinExistence type="predicted"/>
<feature type="compositionally biased region" description="Gly residues" evidence="1">
    <location>
        <begin position="24"/>
        <end position="33"/>
    </location>
</feature>
<name>A0A0A9AGU9_ARUDO</name>
<feature type="region of interest" description="Disordered" evidence="1">
    <location>
        <begin position="1"/>
        <end position="40"/>
    </location>
</feature>
<evidence type="ECO:0000313" key="2">
    <source>
        <dbReference type="EMBL" id="JAD50914.1"/>
    </source>
</evidence>
<reference evidence="2" key="1">
    <citation type="submission" date="2014-09" db="EMBL/GenBank/DDBJ databases">
        <authorList>
            <person name="Magalhaes I.L.F."/>
            <person name="Oliveira U."/>
            <person name="Santos F.R."/>
            <person name="Vidigal T.H.D.A."/>
            <person name="Brescovit A.D."/>
            <person name="Santos A.J."/>
        </authorList>
    </citation>
    <scope>NUCLEOTIDE SEQUENCE</scope>
    <source>
        <tissue evidence="2">Shoot tissue taken approximately 20 cm above the soil surface</tissue>
    </source>
</reference>
<sequence length="50" mass="4706">MPRGALGRRGGAARGAGRAVEEGAPGGVIGRGGSTAARGGGRRCLVGCAD</sequence>
<protein>
    <submittedName>
        <fullName evidence="2">Uncharacterized protein</fullName>
    </submittedName>
</protein>
<accession>A0A0A9AGU9</accession>
<dbReference type="AlphaFoldDB" id="A0A0A9AGU9"/>
<evidence type="ECO:0000256" key="1">
    <source>
        <dbReference type="SAM" id="MobiDB-lite"/>
    </source>
</evidence>
<reference evidence="2" key="2">
    <citation type="journal article" date="2015" name="Data Brief">
        <title>Shoot transcriptome of the giant reed, Arundo donax.</title>
        <authorList>
            <person name="Barrero R.A."/>
            <person name="Guerrero F.D."/>
            <person name="Moolhuijzen P."/>
            <person name="Goolsby J.A."/>
            <person name="Tidwell J."/>
            <person name="Bellgard S.E."/>
            <person name="Bellgard M.I."/>
        </authorList>
    </citation>
    <scope>NUCLEOTIDE SEQUENCE</scope>
    <source>
        <tissue evidence="2">Shoot tissue taken approximately 20 cm above the soil surface</tissue>
    </source>
</reference>